<organism evidence="2 3">
    <name type="scientific">Goodea atripinnis</name>
    <dbReference type="NCBI Taxonomy" id="208336"/>
    <lineage>
        <taxon>Eukaryota</taxon>
        <taxon>Metazoa</taxon>
        <taxon>Chordata</taxon>
        <taxon>Craniata</taxon>
        <taxon>Vertebrata</taxon>
        <taxon>Euteleostomi</taxon>
        <taxon>Actinopterygii</taxon>
        <taxon>Neopterygii</taxon>
        <taxon>Teleostei</taxon>
        <taxon>Neoteleostei</taxon>
        <taxon>Acanthomorphata</taxon>
        <taxon>Ovalentaria</taxon>
        <taxon>Atherinomorphae</taxon>
        <taxon>Cyprinodontiformes</taxon>
        <taxon>Goodeidae</taxon>
        <taxon>Goodea</taxon>
    </lineage>
</organism>
<gene>
    <name evidence="2" type="ORF">GOODEAATRI_031101</name>
</gene>
<sequence length="88" mass="9561">MSGTTSTSWVSYVPNEVTSTPPPTSKSSTDFVYVEYSDYNEFLAYDNAPPLSETPPPVPATTAITTTTAGITAELIFLTHMQNHSRTQ</sequence>
<reference evidence="2 3" key="1">
    <citation type="submission" date="2021-06" db="EMBL/GenBank/DDBJ databases">
        <authorList>
            <person name="Palmer J.M."/>
        </authorList>
    </citation>
    <scope>NUCLEOTIDE SEQUENCE [LARGE SCALE GENOMIC DNA]</scope>
    <source>
        <strain evidence="2 3">GA_2019</strain>
        <tissue evidence="2">Muscle</tissue>
    </source>
</reference>
<comment type="caution">
    <text evidence="2">The sequence shown here is derived from an EMBL/GenBank/DDBJ whole genome shotgun (WGS) entry which is preliminary data.</text>
</comment>
<evidence type="ECO:0000256" key="1">
    <source>
        <dbReference type="SAM" id="MobiDB-lite"/>
    </source>
</evidence>
<keyword evidence="3" id="KW-1185">Reference proteome</keyword>
<proteinExistence type="predicted"/>
<accession>A0ABV0MWL9</accession>
<protein>
    <submittedName>
        <fullName evidence="2">Uncharacterized protein</fullName>
    </submittedName>
</protein>
<feature type="non-terminal residue" evidence="2">
    <location>
        <position position="88"/>
    </location>
</feature>
<feature type="region of interest" description="Disordered" evidence="1">
    <location>
        <begin position="1"/>
        <end position="27"/>
    </location>
</feature>
<dbReference type="EMBL" id="JAHRIO010015145">
    <property type="protein sequence ID" value="MEQ2163524.1"/>
    <property type="molecule type" value="Genomic_DNA"/>
</dbReference>
<name>A0ABV0MWL9_9TELE</name>
<evidence type="ECO:0000313" key="2">
    <source>
        <dbReference type="EMBL" id="MEQ2163524.1"/>
    </source>
</evidence>
<feature type="compositionally biased region" description="Polar residues" evidence="1">
    <location>
        <begin position="1"/>
        <end position="10"/>
    </location>
</feature>
<evidence type="ECO:0000313" key="3">
    <source>
        <dbReference type="Proteomes" id="UP001476798"/>
    </source>
</evidence>
<dbReference type="Proteomes" id="UP001476798">
    <property type="component" value="Unassembled WGS sequence"/>
</dbReference>